<dbReference type="InterPro" id="IPR000792">
    <property type="entry name" value="Tscrpt_reg_LuxR_C"/>
</dbReference>
<dbReference type="GO" id="GO:0004016">
    <property type="term" value="F:adenylate cyclase activity"/>
    <property type="evidence" value="ECO:0007669"/>
    <property type="project" value="TreeGrafter"/>
</dbReference>
<dbReference type="InterPro" id="IPR041664">
    <property type="entry name" value="AAA_16"/>
</dbReference>
<accession>A0A3M2L474</accession>
<feature type="domain" description="HTH luxR-type" evidence="4">
    <location>
        <begin position="890"/>
        <end position="954"/>
    </location>
</feature>
<sequence length="954" mass="100308">MTSSLHRLVELGQPNRPRSPEASVELRDPCARPGCRYARGPTVRSTEERVIRSFVGRTRELATLHEACAAPGGPQVLLVEGPAGIGKSRLAGEFTRSAAAAGWRTITVSGTEYERSTPGYLLTDAIDGLGGTEPAPAVAEVRAAARWLREQLDTAPTVLVVDDVHWADAASLRVLAALIRQRPATTRLLLGYRTGLFPDALGSALRAPGVGTVHVVVPPLPDHEAAMMLAGRQVAGTARLIDVAQGNPLYLELLAELTPADFDAVIGEDPAAATTGSTGLDRTIRAELAQLPTRESSVAHAAAVCGATGDIDLLCGTAELDRHEVEAALDELSRRGWIRVAGGIVDFRHPLVRAAAYRLAGQGRRVAAHARAAQLLRAAGASAVARARHVEHVLGRDAQATADLLAAAEQVLATDPATAARWAAAALDQVPDPDIAPGGAARLLLGQALLLSGAVEEARQVLVALLPAPEHSSGAEQVEAALLSARCERILGRVDAARNLLSRTIDLVTPGARGPLRLEAAILELQDGRDLDGARRVRELFESPAVQDPAIRAAALTLRSMGQLQQADITGAAAGYRLAEREFAGLDDTELLDVIHAVAAWGWLAYFLDDQRAGLVQIERAVRVGCARGHSFMLPELHTIHAYTLAKLGRYPDALTAAADAAETAELYSYPGIAPLAGAIKLRVLEETAPRSEVVRWWRTIDALPRPAVRWWRDAVDAALSEIAARIGDASLTVERQAAAVRAGADDEVRAHPMQAAEFAVAALSAVERGDLDAAAGLVDRAEAAANRLGLPGQLAAAARARAGYLCARGDLAAAAEAAAAAVLAYGRADMPVFRAQALLMAARIAGQRGDFDLATARIASARSAFTVAGASVLLHAATAEQRRLAGGRTVSGANTLTDRERQIADLAAQGLSNKDIAGRLHLSPRTVEDHLGRILRKLGLTSRAGIAHTLHGP</sequence>
<dbReference type="InterPro" id="IPR016032">
    <property type="entry name" value="Sig_transdc_resp-reg_C-effctor"/>
</dbReference>
<evidence type="ECO:0000313" key="6">
    <source>
        <dbReference type="Proteomes" id="UP000279275"/>
    </source>
</evidence>
<dbReference type="Pfam" id="PF00196">
    <property type="entry name" value="GerE"/>
    <property type="match status" value="1"/>
</dbReference>
<dbReference type="PROSITE" id="PS50043">
    <property type="entry name" value="HTH_LUXR_2"/>
    <property type="match status" value="1"/>
</dbReference>
<dbReference type="InterPro" id="IPR036388">
    <property type="entry name" value="WH-like_DNA-bd_sf"/>
</dbReference>
<dbReference type="AlphaFoldDB" id="A0A3M2L474"/>
<dbReference type="SUPFAM" id="SSF46894">
    <property type="entry name" value="C-terminal effector domain of the bipartite response regulators"/>
    <property type="match status" value="1"/>
</dbReference>
<keyword evidence="2" id="KW-0067">ATP-binding</keyword>
<comment type="caution">
    <text evidence="5">The sequence shown here is derived from an EMBL/GenBank/DDBJ whole genome shotgun (WGS) entry which is preliminary data.</text>
</comment>
<dbReference type="PANTHER" id="PTHR16305:SF35">
    <property type="entry name" value="TRANSCRIPTIONAL ACTIVATOR DOMAIN"/>
    <property type="match status" value="1"/>
</dbReference>
<dbReference type="PANTHER" id="PTHR16305">
    <property type="entry name" value="TESTICULAR SOLUBLE ADENYLYL CYCLASE"/>
    <property type="match status" value="1"/>
</dbReference>
<dbReference type="SUPFAM" id="SSF52540">
    <property type="entry name" value="P-loop containing nucleoside triphosphate hydrolases"/>
    <property type="match status" value="1"/>
</dbReference>
<dbReference type="Gene3D" id="3.40.50.300">
    <property type="entry name" value="P-loop containing nucleotide triphosphate hydrolases"/>
    <property type="match status" value="1"/>
</dbReference>
<dbReference type="GO" id="GO:0006355">
    <property type="term" value="P:regulation of DNA-templated transcription"/>
    <property type="evidence" value="ECO:0007669"/>
    <property type="project" value="InterPro"/>
</dbReference>
<keyword evidence="1" id="KW-0547">Nucleotide-binding</keyword>
<evidence type="ECO:0000256" key="2">
    <source>
        <dbReference type="ARBA" id="ARBA00022840"/>
    </source>
</evidence>
<dbReference type="SMART" id="SM00421">
    <property type="entry name" value="HTH_LUXR"/>
    <property type="match status" value="1"/>
</dbReference>
<organism evidence="5 6">
    <name type="scientific">Nocardia stercoris</name>
    <dbReference type="NCBI Taxonomy" id="2483361"/>
    <lineage>
        <taxon>Bacteria</taxon>
        <taxon>Bacillati</taxon>
        <taxon>Actinomycetota</taxon>
        <taxon>Actinomycetes</taxon>
        <taxon>Mycobacteriales</taxon>
        <taxon>Nocardiaceae</taxon>
        <taxon>Nocardia</taxon>
    </lineage>
</organism>
<dbReference type="InterPro" id="IPR027417">
    <property type="entry name" value="P-loop_NTPase"/>
</dbReference>
<evidence type="ECO:0000256" key="1">
    <source>
        <dbReference type="ARBA" id="ARBA00022741"/>
    </source>
</evidence>
<gene>
    <name evidence="5" type="ORF">EBN03_15520</name>
</gene>
<dbReference type="GO" id="GO:0003677">
    <property type="term" value="F:DNA binding"/>
    <property type="evidence" value="ECO:0007669"/>
    <property type="project" value="InterPro"/>
</dbReference>
<dbReference type="Gene3D" id="1.10.10.10">
    <property type="entry name" value="Winged helix-like DNA-binding domain superfamily/Winged helix DNA-binding domain"/>
    <property type="match status" value="1"/>
</dbReference>
<feature type="region of interest" description="Disordered" evidence="3">
    <location>
        <begin position="1"/>
        <end position="27"/>
    </location>
</feature>
<reference evidence="5 6" key="1">
    <citation type="submission" date="2018-10" db="EMBL/GenBank/DDBJ databases">
        <title>Isolation from cow dung.</title>
        <authorList>
            <person name="Ling L."/>
        </authorList>
    </citation>
    <scope>NUCLEOTIDE SEQUENCE [LARGE SCALE GENOMIC DNA]</scope>
    <source>
        <strain evidence="5 6">NEAU-LL90</strain>
    </source>
</reference>
<evidence type="ECO:0000313" key="5">
    <source>
        <dbReference type="EMBL" id="RMI32371.1"/>
    </source>
</evidence>
<proteinExistence type="predicted"/>
<evidence type="ECO:0000256" key="3">
    <source>
        <dbReference type="SAM" id="MobiDB-lite"/>
    </source>
</evidence>
<protein>
    <recommendedName>
        <fullName evidence="4">HTH luxR-type domain-containing protein</fullName>
    </recommendedName>
</protein>
<dbReference type="EMBL" id="RFFH01000005">
    <property type="protein sequence ID" value="RMI32371.1"/>
    <property type="molecule type" value="Genomic_DNA"/>
</dbReference>
<dbReference type="PRINTS" id="PR00038">
    <property type="entry name" value="HTHLUXR"/>
</dbReference>
<keyword evidence="6" id="KW-1185">Reference proteome</keyword>
<dbReference type="CDD" id="cd06170">
    <property type="entry name" value="LuxR_C_like"/>
    <property type="match status" value="1"/>
</dbReference>
<evidence type="ECO:0000259" key="4">
    <source>
        <dbReference type="PROSITE" id="PS50043"/>
    </source>
</evidence>
<dbReference type="GO" id="GO:0005737">
    <property type="term" value="C:cytoplasm"/>
    <property type="evidence" value="ECO:0007669"/>
    <property type="project" value="TreeGrafter"/>
</dbReference>
<name>A0A3M2L474_9NOCA</name>
<dbReference type="PROSITE" id="PS00622">
    <property type="entry name" value="HTH_LUXR_1"/>
    <property type="match status" value="1"/>
</dbReference>
<dbReference type="GO" id="GO:0005524">
    <property type="term" value="F:ATP binding"/>
    <property type="evidence" value="ECO:0007669"/>
    <property type="project" value="UniProtKB-KW"/>
</dbReference>
<dbReference type="Pfam" id="PF13191">
    <property type="entry name" value="AAA_16"/>
    <property type="match status" value="1"/>
</dbReference>
<dbReference type="Proteomes" id="UP000279275">
    <property type="component" value="Unassembled WGS sequence"/>
</dbReference>